<evidence type="ECO:0000313" key="3">
    <source>
        <dbReference type="Proteomes" id="UP000317638"/>
    </source>
</evidence>
<dbReference type="RefSeq" id="WP_143938559.1">
    <property type="nucleotide sequence ID" value="NZ_VKKG01000004.1"/>
</dbReference>
<comment type="caution">
    <text evidence="2">The sequence shown here is derived from an EMBL/GenBank/DDBJ whole genome shotgun (WGS) entry which is preliminary data.</text>
</comment>
<protein>
    <submittedName>
        <fullName evidence="2">Uncharacterized protein</fullName>
    </submittedName>
</protein>
<dbReference type="EMBL" id="VKKG01000004">
    <property type="protein sequence ID" value="TRY17819.1"/>
    <property type="molecule type" value="Genomic_DNA"/>
</dbReference>
<evidence type="ECO:0000313" key="2">
    <source>
        <dbReference type="EMBL" id="TRY17819.1"/>
    </source>
</evidence>
<organism evidence="2 3">
    <name type="scientific">Tessaracoccus rhinocerotis</name>
    <dbReference type="NCBI Taxonomy" id="1689449"/>
    <lineage>
        <taxon>Bacteria</taxon>
        <taxon>Bacillati</taxon>
        <taxon>Actinomycetota</taxon>
        <taxon>Actinomycetes</taxon>
        <taxon>Propionibacteriales</taxon>
        <taxon>Propionibacteriaceae</taxon>
        <taxon>Tessaracoccus</taxon>
    </lineage>
</organism>
<sequence length="94" mass="10181">MGDDNNHAALKSFGANFAIGMAAGHIADQAATADGRTRGFWERVLPLIMGVCLVALVLSWGYSLLATDDTPEYGYDECMVMLDKETFCGTIWNS</sequence>
<feature type="transmembrane region" description="Helical" evidence="1">
    <location>
        <begin position="44"/>
        <end position="65"/>
    </location>
</feature>
<dbReference type="Proteomes" id="UP000317638">
    <property type="component" value="Unassembled WGS sequence"/>
</dbReference>
<reference evidence="2 3" key="1">
    <citation type="submission" date="2019-07" db="EMBL/GenBank/DDBJ databases">
        <authorList>
            <person name="Zhou L.-Y."/>
        </authorList>
    </citation>
    <scope>NUCLEOTIDE SEQUENCE [LARGE SCALE GENOMIC DNA]</scope>
    <source>
        <strain evidence="2 3">YIM 101269</strain>
    </source>
</reference>
<accession>A0A553JZE7</accession>
<keyword evidence="1" id="KW-0472">Membrane</keyword>
<keyword evidence="1" id="KW-0812">Transmembrane</keyword>
<evidence type="ECO:0000256" key="1">
    <source>
        <dbReference type="SAM" id="Phobius"/>
    </source>
</evidence>
<keyword evidence="3" id="KW-1185">Reference proteome</keyword>
<gene>
    <name evidence="2" type="ORF">FOJ82_11160</name>
</gene>
<keyword evidence="1" id="KW-1133">Transmembrane helix</keyword>
<dbReference type="AlphaFoldDB" id="A0A553JZE7"/>
<proteinExistence type="predicted"/>
<name>A0A553JZE7_9ACTN</name>